<dbReference type="InterPro" id="IPR050362">
    <property type="entry name" value="Cation-dep_OMT"/>
</dbReference>
<dbReference type="Gene3D" id="3.40.50.150">
    <property type="entry name" value="Vaccinia Virus protein VP39"/>
    <property type="match status" value="1"/>
</dbReference>
<dbReference type="GO" id="GO:0008757">
    <property type="term" value="F:S-adenosylmethionine-dependent methyltransferase activity"/>
    <property type="evidence" value="ECO:0007669"/>
    <property type="project" value="TreeGrafter"/>
</dbReference>
<dbReference type="PROSITE" id="PS51682">
    <property type="entry name" value="SAM_OMT_I"/>
    <property type="match status" value="1"/>
</dbReference>
<dbReference type="InterPro" id="IPR002935">
    <property type="entry name" value="SAM_O-MeTrfase"/>
</dbReference>
<dbReference type="Proteomes" id="UP000669179">
    <property type="component" value="Unassembled WGS sequence"/>
</dbReference>
<dbReference type="EMBL" id="JAGEOJ010000003">
    <property type="protein sequence ID" value="MBO2447186.1"/>
    <property type="molecule type" value="Genomic_DNA"/>
</dbReference>
<dbReference type="GO" id="GO:0008171">
    <property type="term" value="F:O-methyltransferase activity"/>
    <property type="evidence" value="ECO:0007669"/>
    <property type="project" value="InterPro"/>
</dbReference>
<evidence type="ECO:0000313" key="5">
    <source>
        <dbReference type="Proteomes" id="UP000669179"/>
    </source>
</evidence>
<dbReference type="PANTHER" id="PTHR10509">
    <property type="entry name" value="O-METHYLTRANSFERASE-RELATED"/>
    <property type="match status" value="1"/>
</dbReference>
<evidence type="ECO:0000313" key="4">
    <source>
        <dbReference type="EMBL" id="MBO2447186.1"/>
    </source>
</evidence>
<protein>
    <submittedName>
        <fullName evidence="4">Class I SAM-dependent methyltransferase</fullName>
    </submittedName>
</protein>
<accession>A0A939T1B0</accession>
<keyword evidence="1 4" id="KW-0489">Methyltransferase</keyword>
<proteinExistence type="predicted"/>
<organism evidence="4 5">
    <name type="scientific">Actinomadura barringtoniae</name>
    <dbReference type="NCBI Taxonomy" id="1427535"/>
    <lineage>
        <taxon>Bacteria</taxon>
        <taxon>Bacillati</taxon>
        <taxon>Actinomycetota</taxon>
        <taxon>Actinomycetes</taxon>
        <taxon>Streptosporangiales</taxon>
        <taxon>Thermomonosporaceae</taxon>
        <taxon>Actinomadura</taxon>
    </lineage>
</organism>
<gene>
    <name evidence="4" type="ORF">J4573_08830</name>
</gene>
<keyword evidence="3" id="KW-0949">S-adenosyl-L-methionine</keyword>
<evidence type="ECO:0000256" key="2">
    <source>
        <dbReference type="ARBA" id="ARBA00022679"/>
    </source>
</evidence>
<comment type="caution">
    <text evidence="4">The sequence shown here is derived from an EMBL/GenBank/DDBJ whole genome shotgun (WGS) entry which is preliminary data.</text>
</comment>
<reference evidence="4" key="1">
    <citation type="submission" date="2021-03" db="EMBL/GenBank/DDBJ databases">
        <authorList>
            <person name="Kanchanasin P."/>
            <person name="Saeng-In P."/>
            <person name="Phongsopitanun W."/>
            <person name="Yuki M."/>
            <person name="Kudo T."/>
            <person name="Ohkuma M."/>
            <person name="Tanasupawat S."/>
        </authorList>
    </citation>
    <scope>NUCLEOTIDE SEQUENCE</scope>
    <source>
        <strain evidence="4">GKU 128</strain>
    </source>
</reference>
<dbReference type="InterPro" id="IPR029063">
    <property type="entry name" value="SAM-dependent_MTases_sf"/>
</dbReference>
<dbReference type="AlphaFoldDB" id="A0A939T1B0"/>
<dbReference type="GO" id="GO:0032259">
    <property type="term" value="P:methylation"/>
    <property type="evidence" value="ECO:0007669"/>
    <property type="project" value="UniProtKB-KW"/>
</dbReference>
<dbReference type="Pfam" id="PF01596">
    <property type="entry name" value="Methyltransf_3"/>
    <property type="match status" value="1"/>
</dbReference>
<dbReference type="PANTHER" id="PTHR10509:SF14">
    <property type="entry name" value="CAFFEOYL-COA O-METHYLTRANSFERASE 3-RELATED"/>
    <property type="match status" value="1"/>
</dbReference>
<evidence type="ECO:0000256" key="1">
    <source>
        <dbReference type="ARBA" id="ARBA00022603"/>
    </source>
</evidence>
<keyword evidence="5" id="KW-1185">Reference proteome</keyword>
<dbReference type="SUPFAM" id="SSF53335">
    <property type="entry name" value="S-adenosyl-L-methionine-dependent methyltransferases"/>
    <property type="match status" value="1"/>
</dbReference>
<keyword evidence="2" id="KW-0808">Transferase</keyword>
<evidence type="ECO:0000256" key="3">
    <source>
        <dbReference type="ARBA" id="ARBA00022691"/>
    </source>
</evidence>
<dbReference type="RefSeq" id="WP_208254782.1">
    <property type="nucleotide sequence ID" value="NZ_JAGEOJ010000003.1"/>
</dbReference>
<sequence length="212" mass="22801">MNITHPDIRDYLLAHCAEPDEVLAELAAETRASAPNMDTSHYEAALLTMLVRMIGARRVVGVGVFTGYTSVCIARGLPADGLLVACEINADWAAVAQKHFAKAGVADRIDLRVAPALETLQSLPKEPVLDLGYIGADKVNHLRYYEEVLARLRPGGVILLGDALRGGHVVDPECQTADVVALRELNDAVARDERVESVIVATGDGATIVRKR</sequence>
<name>A0A939T1B0_9ACTN</name>